<organism evidence="3 4">
    <name type="scientific">Methylovorus glucosotrophus (strain SIP3-4)</name>
    <dbReference type="NCBI Taxonomy" id="582744"/>
    <lineage>
        <taxon>Bacteria</taxon>
        <taxon>Pseudomonadati</taxon>
        <taxon>Pseudomonadota</taxon>
        <taxon>Betaproteobacteria</taxon>
        <taxon>Nitrosomonadales</taxon>
        <taxon>Methylophilaceae</taxon>
        <taxon>Methylovorus</taxon>
    </lineage>
</organism>
<dbReference type="STRING" id="582744.Msip34_0912"/>
<evidence type="ECO:0000256" key="1">
    <source>
        <dbReference type="ARBA" id="ARBA00023004"/>
    </source>
</evidence>
<dbReference type="OrthoDB" id="7916291at2"/>
<keyword evidence="1" id="KW-0408">Iron</keyword>
<evidence type="ECO:0000259" key="2">
    <source>
        <dbReference type="SMART" id="SM00899"/>
    </source>
</evidence>
<name>C6XC85_METGS</name>
<dbReference type="HOGENOM" id="CLU_150646_12_3_4"/>
<protein>
    <submittedName>
        <fullName evidence="3">FeoA family protein</fullName>
    </submittedName>
</protein>
<dbReference type="AlphaFoldDB" id="C6XC85"/>
<dbReference type="InterPro" id="IPR008988">
    <property type="entry name" value="Transcriptional_repressor_C"/>
</dbReference>
<reference evidence="4" key="1">
    <citation type="submission" date="2009-07" db="EMBL/GenBank/DDBJ databases">
        <title>Complete sequence of chromosome of Methylovorus sp. SIP3-4.</title>
        <authorList>
            <person name="Lucas S."/>
            <person name="Copeland A."/>
            <person name="Lapidus A."/>
            <person name="Glavina del Rio T."/>
            <person name="Tice H."/>
            <person name="Bruce D."/>
            <person name="Goodwin L."/>
            <person name="Pitluck S."/>
            <person name="Clum A."/>
            <person name="Larimer F."/>
            <person name="Land M."/>
            <person name="Hauser L."/>
            <person name="Kyrpides N."/>
            <person name="Mikhailova N."/>
            <person name="Kayluzhnaya M."/>
            <person name="Chistoserdova L."/>
        </authorList>
    </citation>
    <scope>NUCLEOTIDE SEQUENCE [LARGE SCALE GENOMIC DNA]</scope>
    <source>
        <strain evidence="4">SIP3-4</strain>
    </source>
</reference>
<dbReference type="InterPro" id="IPR038157">
    <property type="entry name" value="FeoA_core_dom"/>
</dbReference>
<accession>C6XC85</accession>
<dbReference type="PANTHER" id="PTHR43151:SF1">
    <property type="entry name" value="SSR2333 PROTEIN"/>
    <property type="match status" value="1"/>
</dbReference>
<dbReference type="eggNOG" id="COG1918">
    <property type="taxonomic scope" value="Bacteria"/>
</dbReference>
<dbReference type="Proteomes" id="UP000002743">
    <property type="component" value="Chromosome"/>
</dbReference>
<dbReference type="InterPro" id="IPR007167">
    <property type="entry name" value="Fe-transptr_FeoA-like"/>
</dbReference>
<dbReference type="InterPro" id="IPR053184">
    <property type="entry name" value="FeoA-like"/>
</dbReference>
<evidence type="ECO:0000313" key="3">
    <source>
        <dbReference type="EMBL" id="ACT50160.1"/>
    </source>
</evidence>
<dbReference type="SMART" id="SM00899">
    <property type="entry name" value="FeoA"/>
    <property type="match status" value="1"/>
</dbReference>
<dbReference type="Pfam" id="PF04023">
    <property type="entry name" value="FeoA"/>
    <property type="match status" value="1"/>
</dbReference>
<sequence length="75" mass="8342">MSDLSQLQPGTHAVICGIDADESLFQRLAALGFRIGKKIEVIRRASFNGPLHVRIGTTDIILRITEARRIQISQQ</sequence>
<gene>
    <name evidence="3" type="ordered locus">Msip34_0912</name>
</gene>
<dbReference type="EMBL" id="CP001674">
    <property type="protein sequence ID" value="ACT50160.1"/>
    <property type="molecule type" value="Genomic_DNA"/>
</dbReference>
<evidence type="ECO:0000313" key="4">
    <source>
        <dbReference type="Proteomes" id="UP000002743"/>
    </source>
</evidence>
<dbReference type="GO" id="GO:0046914">
    <property type="term" value="F:transition metal ion binding"/>
    <property type="evidence" value="ECO:0007669"/>
    <property type="project" value="InterPro"/>
</dbReference>
<feature type="domain" description="Ferrous iron transporter FeoA-like" evidence="2">
    <location>
        <begin position="2"/>
        <end position="74"/>
    </location>
</feature>
<reference evidence="3 4" key="2">
    <citation type="journal article" date="2011" name="J. Bacteriol.">
        <title>Genomes of three methylotrophs from a single niche uncover genetic and metabolic divergence of Methylophilaceae.</title>
        <authorList>
            <person name="Lapidus A."/>
            <person name="Clum A."/>
            <person name="Labutti K."/>
            <person name="Kaluzhnaya M.G."/>
            <person name="Lim S."/>
            <person name="Beck D.A."/>
            <person name="Glavina Del Rio T."/>
            <person name="Nolan M."/>
            <person name="Mavromatis K."/>
            <person name="Huntemann M."/>
            <person name="Lucas S."/>
            <person name="Lidstrom M.E."/>
            <person name="Ivanova N."/>
            <person name="Chistoserdova L."/>
        </authorList>
    </citation>
    <scope>NUCLEOTIDE SEQUENCE [LARGE SCALE GENOMIC DNA]</scope>
    <source>
        <strain evidence="3 4">SIP3-4</strain>
    </source>
</reference>
<dbReference type="SUPFAM" id="SSF50037">
    <property type="entry name" value="C-terminal domain of transcriptional repressors"/>
    <property type="match status" value="1"/>
</dbReference>
<proteinExistence type="predicted"/>
<dbReference type="PANTHER" id="PTHR43151">
    <property type="entry name" value="FEOA FAMILY PROTEIN"/>
    <property type="match status" value="1"/>
</dbReference>
<dbReference type="Gene3D" id="2.30.30.90">
    <property type="match status" value="1"/>
</dbReference>
<dbReference type="KEGG" id="mei:Msip34_0912"/>
<keyword evidence="4" id="KW-1185">Reference proteome</keyword>
<dbReference type="RefSeq" id="WP_015829706.1">
    <property type="nucleotide sequence ID" value="NC_012969.1"/>
</dbReference>